<gene>
    <name evidence="12" type="primary">Mogat2b</name>
    <name evidence="12" type="ORF">G6Z77_0004734</name>
</gene>
<dbReference type="EMBL" id="JAANIB010010828">
    <property type="protein sequence ID" value="KAG5318358.1"/>
    <property type="molecule type" value="Genomic_DNA"/>
</dbReference>
<keyword evidence="6 11" id="KW-0256">Endoplasmic reticulum</keyword>
<evidence type="ECO:0000256" key="9">
    <source>
        <dbReference type="ARBA" id="ARBA00023136"/>
    </source>
</evidence>
<protein>
    <recommendedName>
        <fullName evidence="11">Acyltransferase</fullName>
        <ecNumber evidence="11">2.3.1.-</ecNumber>
    </recommendedName>
</protein>
<dbReference type="PANTHER" id="PTHR12317:SF79">
    <property type="entry name" value="ACYLTRANSFERASE"/>
    <property type="match status" value="1"/>
</dbReference>
<keyword evidence="7 11" id="KW-1133">Transmembrane helix</keyword>
<evidence type="ECO:0000256" key="5">
    <source>
        <dbReference type="ARBA" id="ARBA00022692"/>
    </source>
</evidence>
<organism evidence="12 13">
    <name type="scientific">Acromyrmex heyeri</name>
    <dbReference type="NCBI Taxonomy" id="230685"/>
    <lineage>
        <taxon>Eukaryota</taxon>
        <taxon>Metazoa</taxon>
        <taxon>Ecdysozoa</taxon>
        <taxon>Arthropoda</taxon>
        <taxon>Hexapoda</taxon>
        <taxon>Insecta</taxon>
        <taxon>Pterygota</taxon>
        <taxon>Neoptera</taxon>
        <taxon>Endopterygota</taxon>
        <taxon>Hymenoptera</taxon>
        <taxon>Apocrita</taxon>
        <taxon>Aculeata</taxon>
        <taxon>Formicoidea</taxon>
        <taxon>Formicidae</taxon>
        <taxon>Myrmicinae</taxon>
        <taxon>Acromyrmex</taxon>
    </lineage>
</organism>
<dbReference type="GO" id="GO:0004144">
    <property type="term" value="F:diacylglycerol O-acyltransferase activity"/>
    <property type="evidence" value="ECO:0007669"/>
    <property type="project" value="TreeGrafter"/>
</dbReference>
<evidence type="ECO:0000256" key="4">
    <source>
        <dbReference type="ARBA" id="ARBA00022679"/>
    </source>
</evidence>
<keyword evidence="4 11" id="KW-0808">Transferase</keyword>
<dbReference type="GO" id="GO:0005789">
    <property type="term" value="C:endoplasmic reticulum membrane"/>
    <property type="evidence" value="ECO:0007669"/>
    <property type="project" value="UniProtKB-SubCell"/>
</dbReference>
<feature type="non-terminal residue" evidence="12">
    <location>
        <position position="1"/>
    </location>
</feature>
<name>A0A836JN51_9HYME</name>
<evidence type="ECO:0000256" key="2">
    <source>
        <dbReference type="ARBA" id="ARBA00005420"/>
    </source>
</evidence>
<keyword evidence="9 11" id="KW-0472">Membrane</keyword>
<accession>A0A836JN51</accession>
<evidence type="ECO:0000313" key="12">
    <source>
        <dbReference type="EMBL" id="KAG5318358.1"/>
    </source>
</evidence>
<keyword evidence="5 11" id="KW-0812">Transmembrane</keyword>
<sequence>MEILGVKFAPLNVPLERRLQTLVVAIWIFVTAFGDVWGYLITVYLILYTETIRYFLLLYFLWMYYDWDTCHNGGRSETWTRMARNNILWRYFCNYFPIKLVKMVDLDPKKSYLFVSVPHGILSIGIFGSFASDVLDCKKLFPGLEFHIITLDQHFKIPILREYPYSLVKKNNFFFSKVKNIVFYISSNISIYTPLVPVFSFGETDLYNQIYSPEGSTLRRIQNYIRNLIGLAPVVFSGRGFFQYSFGLIPKRLPVTVVVGSPIELPKIDEPTTEQINEYHEKFMKSLVELFETQKYNYIKNAENVTLEL</sequence>
<dbReference type="Proteomes" id="UP000670152">
    <property type="component" value="Unassembled WGS sequence"/>
</dbReference>
<keyword evidence="10 12" id="KW-0012">Acyltransferase</keyword>
<dbReference type="GO" id="GO:0019432">
    <property type="term" value="P:triglyceride biosynthetic process"/>
    <property type="evidence" value="ECO:0007669"/>
    <property type="project" value="TreeGrafter"/>
</dbReference>
<comment type="similarity">
    <text evidence="2 11">Belongs to the diacylglycerol acyltransferase family.</text>
</comment>
<feature type="transmembrane region" description="Helical" evidence="11">
    <location>
        <begin position="21"/>
        <end position="40"/>
    </location>
</feature>
<feature type="non-terminal residue" evidence="12">
    <location>
        <position position="309"/>
    </location>
</feature>
<dbReference type="InterPro" id="IPR007130">
    <property type="entry name" value="DAGAT"/>
</dbReference>
<reference evidence="12 13" key="1">
    <citation type="submission" date="2020-02" db="EMBL/GenBank/DDBJ databases">
        <title>Relaxed selection underlies rapid genomic changes in the transitions from sociality to social parasitism in ants.</title>
        <authorList>
            <person name="Bi X."/>
        </authorList>
    </citation>
    <scope>NUCLEOTIDE SEQUENCE [LARGE SCALE GENOMIC DNA]</scope>
    <source>
        <strain evidence="12">BGI-DK2014b</strain>
        <tissue evidence="12">Whole body</tissue>
    </source>
</reference>
<evidence type="ECO:0000256" key="1">
    <source>
        <dbReference type="ARBA" id="ARBA00004477"/>
    </source>
</evidence>
<keyword evidence="3" id="KW-0444">Lipid biosynthesis</keyword>
<feature type="transmembrane region" description="Helical" evidence="11">
    <location>
        <begin position="112"/>
        <end position="131"/>
    </location>
</feature>
<dbReference type="AlphaFoldDB" id="A0A836JN51"/>
<evidence type="ECO:0000256" key="11">
    <source>
        <dbReference type="RuleBase" id="RU367023"/>
    </source>
</evidence>
<dbReference type="OrthoDB" id="264532at2759"/>
<comment type="caution">
    <text evidence="12">The sequence shown here is derived from an EMBL/GenBank/DDBJ whole genome shotgun (WGS) entry which is preliminary data.</text>
</comment>
<dbReference type="EC" id="2.3.1.-" evidence="11"/>
<keyword evidence="13" id="KW-1185">Reference proteome</keyword>
<comment type="subcellular location">
    <subcellularLocation>
        <location evidence="1 11">Endoplasmic reticulum membrane</location>
        <topology evidence="1 11">Multi-pass membrane protein</topology>
    </subcellularLocation>
</comment>
<dbReference type="Pfam" id="PF03982">
    <property type="entry name" value="DAGAT"/>
    <property type="match status" value="2"/>
</dbReference>
<proteinExistence type="inferred from homology"/>
<evidence type="ECO:0000256" key="7">
    <source>
        <dbReference type="ARBA" id="ARBA00022989"/>
    </source>
</evidence>
<evidence type="ECO:0000256" key="10">
    <source>
        <dbReference type="ARBA" id="ARBA00023315"/>
    </source>
</evidence>
<evidence type="ECO:0000256" key="3">
    <source>
        <dbReference type="ARBA" id="ARBA00022516"/>
    </source>
</evidence>
<evidence type="ECO:0000256" key="6">
    <source>
        <dbReference type="ARBA" id="ARBA00022824"/>
    </source>
</evidence>
<evidence type="ECO:0000256" key="8">
    <source>
        <dbReference type="ARBA" id="ARBA00023098"/>
    </source>
</evidence>
<evidence type="ECO:0000313" key="13">
    <source>
        <dbReference type="Proteomes" id="UP000670152"/>
    </source>
</evidence>
<dbReference type="PANTHER" id="PTHR12317">
    <property type="entry name" value="DIACYLGLYCEROL O-ACYLTRANSFERASE"/>
    <property type="match status" value="1"/>
</dbReference>
<keyword evidence="8" id="KW-0443">Lipid metabolism</keyword>